<gene>
    <name evidence="1" type="ORF">MSG28_012974</name>
</gene>
<dbReference type="EMBL" id="CM046123">
    <property type="protein sequence ID" value="KAI8439116.1"/>
    <property type="molecule type" value="Genomic_DNA"/>
</dbReference>
<evidence type="ECO:0000313" key="1">
    <source>
        <dbReference type="EMBL" id="KAI8439116.1"/>
    </source>
</evidence>
<dbReference type="Proteomes" id="UP001064048">
    <property type="component" value="Chromosome 23"/>
</dbReference>
<evidence type="ECO:0000313" key="2">
    <source>
        <dbReference type="Proteomes" id="UP001064048"/>
    </source>
</evidence>
<comment type="caution">
    <text evidence="1">The sequence shown here is derived from an EMBL/GenBank/DDBJ whole genome shotgun (WGS) entry which is preliminary data.</text>
</comment>
<accession>A0ACC0KSH5</accession>
<organism evidence="1 2">
    <name type="scientific">Choristoneura fumiferana</name>
    <name type="common">Spruce budworm moth</name>
    <name type="synonym">Archips fumiferana</name>
    <dbReference type="NCBI Taxonomy" id="7141"/>
    <lineage>
        <taxon>Eukaryota</taxon>
        <taxon>Metazoa</taxon>
        <taxon>Ecdysozoa</taxon>
        <taxon>Arthropoda</taxon>
        <taxon>Hexapoda</taxon>
        <taxon>Insecta</taxon>
        <taxon>Pterygota</taxon>
        <taxon>Neoptera</taxon>
        <taxon>Endopterygota</taxon>
        <taxon>Lepidoptera</taxon>
        <taxon>Glossata</taxon>
        <taxon>Ditrysia</taxon>
        <taxon>Tortricoidea</taxon>
        <taxon>Tortricidae</taxon>
        <taxon>Tortricinae</taxon>
        <taxon>Choristoneura</taxon>
    </lineage>
</organism>
<protein>
    <submittedName>
        <fullName evidence="1">Uncharacterized protein</fullName>
    </submittedName>
</protein>
<keyword evidence="2" id="KW-1185">Reference proteome</keyword>
<reference evidence="1 2" key="1">
    <citation type="journal article" date="2022" name="Genome Biol. Evol.">
        <title>The Spruce Budworm Genome: Reconstructing the Evolutionary History of Antifreeze Proteins.</title>
        <authorList>
            <person name="Beliveau C."/>
            <person name="Gagne P."/>
            <person name="Picq S."/>
            <person name="Vernygora O."/>
            <person name="Keeling C.I."/>
            <person name="Pinkney K."/>
            <person name="Doucet D."/>
            <person name="Wen F."/>
            <person name="Johnston J.S."/>
            <person name="Maaroufi H."/>
            <person name="Boyle B."/>
            <person name="Laroche J."/>
            <person name="Dewar K."/>
            <person name="Juretic N."/>
            <person name="Blackburn G."/>
            <person name="Nisole A."/>
            <person name="Brunet B."/>
            <person name="Brandao M."/>
            <person name="Lumley L."/>
            <person name="Duan J."/>
            <person name="Quan G."/>
            <person name="Lucarotti C.J."/>
            <person name="Roe A.D."/>
            <person name="Sperling F.A.H."/>
            <person name="Levesque R.C."/>
            <person name="Cusson M."/>
        </authorList>
    </citation>
    <scope>NUCLEOTIDE SEQUENCE [LARGE SCALE GENOMIC DNA]</scope>
    <source>
        <strain evidence="1">Glfc:IPQL:Cfum</strain>
    </source>
</reference>
<proteinExistence type="predicted"/>
<name>A0ACC0KSH5_CHOFU</name>
<sequence length="297" mass="34682">MTERAKITYVNSSYLSFVNISAKRHNRRSTLYYVDLHYDQLVPFDDSIRVDFYFYEFLSNEYRRGFVEMHFGWCKLIHEDPFFGAAMNQGKLREPCPFPPKHHDQSVTKKKVPWIVRKPSVDAQGCLACDMTKAELHFVVRRMLHAATAKGDYHMYNMSIPSAAIPPGFPFTKGRIYANLTQRGNFVFGGHIDMELREKWQWAGHIARRTDGRWGRKLLEWRPRIGKRSVGRPPTRWTDDLVKAAGVRWMQAAANRSNWRSVGRPMSNSSKILALRRPLPRHARFARSARVLLWSQL</sequence>